<feature type="transmembrane region" description="Helical" evidence="1">
    <location>
        <begin position="88"/>
        <end position="109"/>
    </location>
</feature>
<keyword evidence="1" id="KW-0472">Membrane</keyword>
<protein>
    <submittedName>
        <fullName evidence="2">Uncharacterized protein</fullName>
    </submittedName>
</protein>
<organism evidence="2 3">
    <name type="scientific">Rathayibacter toxicus</name>
    <dbReference type="NCBI Taxonomy" id="145458"/>
    <lineage>
        <taxon>Bacteria</taxon>
        <taxon>Bacillati</taxon>
        <taxon>Actinomycetota</taxon>
        <taxon>Actinomycetes</taxon>
        <taxon>Micrococcales</taxon>
        <taxon>Microbacteriaceae</taxon>
        <taxon>Rathayibacter</taxon>
    </lineage>
</organism>
<dbReference type="GeneID" id="93667519"/>
<comment type="caution">
    <text evidence="2">The sequence shown here is derived from an EMBL/GenBank/DDBJ whole genome shotgun (WGS) entry which is preliminary data.</text>
</comment>
<dbReference type="EMBL" id="LBFI01000013">
    <property type="protein sequence ID" value="KKM46738.1"/>
    <property type="molecule type" value="Genomic_DNA"/>
</dbReference>
<dbReference type="RefSeq" id="WP_046521592.1">
    <property type="nucleotide sequence ID" value="NZ_CP010848.1"/>
</dbReference>
<evidence type="ECO:0000313" key="2">
    <source>
        <dbReference type="EMBL" id="KKM46738.1"/>
    </source>
</evidence>
<gene>
    <name evidence="2" type="ORF">VT73_02270</name>
</gene>
<dbReference type="STRING" id="145458.APU90_02245"/>
<dbReference type="AlphaFoldDB" id="A0A0U1PV51"/>
<keyword evidence="1" id="KW-1133">Transmembrane helix</keyword>
<keyword evidence="3" id="KW-1185">Reference proteome</keyword>
<evidence type="ECO:0000313" key="3">
    <source>
        <dbReference type="Proteomes" id="UP000052979"/>
    </source>
</evidence>
<proteinExistence type="predicted"/>
<dbReference type="eggNOG" id="ENOG5031Y67">
    <property type="taxonomic scope" value="Bacteria"/>
</dbReference>
<dbReference type="Proteomes" id="UP000052979">
    <property type="component" value="Unassembled WGS sequence"/>
</dbReference>
<keyword evidence="1" id="KW-0812">Transmembrane</keyword>
<feature type="transmembrane region" description="Helical" evidence="1">
    <location>
        <begin position="60"/>
        <end position="82"/>
    </location>
</feature>
<reference evidence="2 3" key="1">
    <citation type="submission" date="2015-04" db="EMBL/GenBank/DDBJ databases">
        <title>Draft genome sequence of Rathayibacter toxicus strain FH-142 (AKA 70134 or CS 32), a Western Australian isolate.</title>
        <authorList>
            <consortium name="Consortium for Microbial Forensics and Genomics (microFORGE)"/>
            <person name="Knight B.M."/>
            <person name="Roberts D.P."/>
            <person name="Lin D."/>
            <person name="Hari K."/>
            <person name="Fletcher J."/>
            <person name="Melcher U."/>
            <person name="Blagden T."/>
            <person name="Luster D.G."/>
            <person name="Sechler A.J."/>
            <person name="Schneider W.L."/>
            <person name="Winegar R.A."/>
        </authorList>
    </citation>
    <scope>NUCLEOTIDE SEQUENCE [LARGE SCALE GENOMIC DNA]</scope>
    <source>
        <strain evidence="2 3">FH142</strain>
    </source>
</reference>
<accession>A0A0U1PV51</accession>
<feature type="transmembrane region" description="Helical" evidence="1">
    <location>
        <begin position="6"/>
        <end position="30"/>
    </location>
</feature>
<dbReference type="PATRIC" id="fig|145458.8.peg.453"/>
<sequence length="214" mass="24352">MSHFNLSTPVIALAITAVVSTFIVTTVRFVDKRRNPHRLAAYNRAPGALFVVKNRQWQAWFLRIGGIVTSAVSVLLFLSGLAMPKMMLSVGFLVWTVVLMLVGPSLIILSVGVKRARVDVFVDRLIVRPWFKEERTIFLDEIGFIVPSVNNLGGIDVKDTRRKMLFTATRVSIGYDDIVSFLRERTPRQWDEFIKKYRGNDPVILREANAQQLF</sequence>
<name>A0A0U1PV51_9MICO</name>
<evidence type="ECO:0000256" key="1">
    <source>
        <dbReference type="SAM" id="Phobius"/>
    </source>
</evidence>